<feature type="non-terminal residue" evidence="2">
    <location>
        <position position="1"/>
    </location>
</feature>
<accession>A0A6J4R2X1</accession>
<dbReference type="AlphaFoldDB" id="A0A6J4R2X1"/>
<gene>
    <name evidence="2" type="ORF">AVDCRST_MAG02-2085</name>
</gene>
<feature type="non-terminal residue" evidence="2">
    <location>
        <position position="44"/>
    </location>
</feature>
<evidence type="ECO:0000313" key="2">
    <source>
        <dbReference type="EMBL" id="CAA9459856.1"/>
    </source>
</evidence>
<proteinExistence type="predicted"/>
<organism evidence="2">
    <name type="scientific">uncultured Rubrobacteraceae bacterium</name>
    <dbReference type="NCBI Taxonomy" id="349277"/>
    <lineage>
        <taxon>Bacteria</taxon>
        <taxon>Bacillati</taxon>
        <taxon>Actinomycetota</taxon>
        <taxon>Rubrobacteria</taxon>
        <taxon>Rubrobacterales</taxon>
        <taxon>Rubrobacteraceae</taxon>
        <taxon>environmental samples</taxon>
    </lineage>
</organism>
<name>A0A6J4R2X1_9ACTN</name>
<feature type="compositionally biased region" description="Basic residues" evidence="1">
    <location>
        <begin position="16"/>
        <end position="26"/>
    </location>
</feature>
<protein>
    <submittedName>
        <fullName evidence="2">Uncharacterized protein</fullName>
    </submittedName>
</protein>
<dbReference type="EMBL" id="CADCVH010000069">
    <property type="protein sequence ID" value="CAA9459856.1"/>
    <property type="molecule type" value="Genomic_DNA"/>
</dbReference>
<feature type="region of interest" description="Disordered" evidence="1">
    <location>
        <begin position="1"/>
        <end position="44"/>
    </location>
</feature>
<sequence>GAHNLRRPRVSAGGPGRHRVRARKGPRGSEDGRQVRLPRGRVFL</sequence>
<reference evidence="2" key="1">
    <citation type="submission" date="2020-02" db="EMBL/GenBank/DDBJ databases">
        <authorList>
            <person name="Meier V. D."/>
        </authorList>
    </citation>
    <scope>NUCLEOTIDE SEQUENCE</scope>
    <source>
        <strain evidence="2">AVDCRST_MAG02</strain>
    </source>
</reference>
<evidence type="ECO:0000256" key="1">
    <source>
        <dbReference type="SAM" id="MobiDB-lite"/>
    </source>
</evidence>